<organism evidence="1 2">
    <name type="scientific">Ramazzottius varieornatus</name>
    <name type="common">Water bear</name>
    <name type="synonym">Tardigrade</name>
    <dbReference type="NCBI Taxonomy" id="947166"/>
    <lineage>
        <taxon>Eukaryota</taxon>
        <taxon>Metazoa</taxon>
        <taxon>Ecdysozoa</taxon>
        <taxon>Tardigrada</taxon>
        <taxon>Eutardigrada</taxon>
        <taxon>Parachela</taxon>
        <taxon>Hypsibioidea</taxon>
        <taxon>Ramazzottiidae</taxon>
        <taxon>Ramazzottius</taxon>
    </lineage>
</organism>
<dbReference type="Proteomes" id="UP000186922">
    <property type="component" value="Unassembled WGS sequence"/>
</dbReference>
<sequence>MKTVDAAFDHVKWSFPQLWDSPCFLDISPELLDEMVAYSGWYLKEKDELTLHYTRTVYRYAFSWRKRNMVLFSCATVILHFSWAAQRQEEEESQGFSVVLCEKL</sequence>
<name>A0A1D1W249_RAMVA</name>
<gene>
    <name evidence="1" type="primary">RvY_15172</name>
    <name evidence="1" type="synonym">RvY_15172.3</name>
    <name evidence="1" type="ORF">RvY_15172-3</name>
</gene>
<proteinExistence type="predicted"/>
<protein>
    <submittedName>
        <fullName evidence="1">Uncharacterized protein</fullName>
    </submittedName>
</protein>
<dbReference type="EMBL" id="BDGG01000011">
    <property type="protein sequence ID" value="GAV04979.1"/>
    <property type="molecule type" value="Genomic_DNA"/>
</dbReference>
<accession>A0A1D1W249</accession>
<evidence type="ECO:0000313" key="1">
    <source>
        <dbReference type="EMBL" id="GAV04979.1"/>
    </source>
</evidence>
<keyword evidence="2" id="KW-1185">Reference proteome</keyword>
<evidence type="ECO:0000313" key="2">
    <source>
        <dbReference type="Proteomes" id="UP000186922"/>
    </source>
</evidence>
<reference evidence="1 2" key="1">
    <citation type="journal article" date="2016" name="Nat. Commun.">
        <title>Extremotolerant tardigrade genome and improved radiotolerance of human cultured cells by tardigrade-unique protein.</title>
        <authorList>
            <person name="Hashimoto T."/>
            <person name="Horikawa D.D."/>
            <person name="Saito Y."/>
            <person name="Kuwahara H."/>
            <person name="Kozuka-Hata H."/>
            <person name="Shin-I T."/>
            <person name="Minakuchi Y."/>
            <person name="Ohishi K."/>
            <person name="Motoyama A."/>
            <person name="Aizu T."/>
            <person name="Enomoto A."/>
            <person name="Kondo K."/>
            <person name="Tanaka S."/>
            <person name="Hara Y."/>
            <person name="Koshikawa S."/>
            <person name="Sagara H."/>
            <person name="Miura T."/>
            <person name="Yokobori S."/>
            <person name="Miyagawa K."/>
            <person name="Suzuki Y."/>
            <person name="Kubo T."/>
            <person name="Oyama M."/>
            <person name="Kohara Y."/>
            <person name="Fujiyama A."/>
            <person name="Arakawa K."/>
            <person name="Katayama T."/>
            <person name="Toyoda A."/>
            <person name="Kunieda T."/>
        </authorList>
    </citation>
    <scope>NUCLEOTIDE SEQUENCE [LARGE SCALE GENOMIC DNA]</scope>
    <source>
        <strain evidence="1 2">YOKOZUNA-1</strain>
    </source>
</reference>
<dbReference type="AlphaFoldDB" id="A0A1D1W249"/>
<comment type="caution">
    <text evidence="1">The sequence shown here is derived from an EMBL/GenBank/DDBJ whole genome shotgun (WGS) entry which is preliminary data.</text>
</comment>